<protein>
    <submittedName>
        <fullName evidence="1">Uncharacterized protein</fullName>
    </submittedName>
</protein>
<evidence type="ECO:0000313" key="1">
    <source>
        <dbReference type="EMBL" id="SVB00168.1"/>
    </source>
</evidence>
<gene>
    <name evidence="1" type="ORF">METZ01_LOCUS153022</name>
</gene>
<dbReference type="AlphaFoldDB" id="A0A382AF79"/>
<name>A0A382AF79_9ZZZZ</name>
<organism evidence="1">
    <name type="scientific">marine metagenome</name>
    <dbReference type="NCBI Taxonomy" id="408172"/>
    <lineage>
        <taxon>unclassified sequences</taxon>
        <taxon>metagenomes</taxon>
        <taxon>ecological metagenomes</taxon>
    </lineage>
</organism>
<proteinExistence type="predicted"/>
<reference evidence="1" key="1">
    <citation type="submission" date="2018-05" db="EMBL/GenBank/DDBJ databases">
        <authorList>
            <person name="Lanie J.A."/>
            <person name="Ng W.-L."/>
            <person name="Kazmierczak K.M."/>
            <person name="Andrzejewski T.M."/>
            <person name="Davidsen T.M."/>
            <person name="Wayne K.J."/>
            <person name="Tettelin H."/>
            <person name="Glass J.I."/>
            <person name="Rusch D."/>
            <person name="Podicherti R."/>
            <person name="Tsui H.-C.T."/>
            <person name="Winkler M.E."/>
        </authorList>
    </citation>
    <scope>NUCLEOTIDE SEQUENCE</scope>
</reference>
<sequence>MKHLLLTAIAAVVLVGTAFTDPINTAAEEGNTEAVKEYLAIGTNINVRDVHEN</sequence>
<accession>A0A382AF79</accession>
<dbReference type="EMBL" id="UINC01025137">
    <property type="protein sequence ID" value="SVB00168.1"/>
    <property type="molecule type" value="Genomic_DNA"/>
</dbReference>